<evidence type="ECO:0000256" key="1">
    <source>
        <dbReference type="SAM" id="Phobius"/>
    </source>
</evidence>
<sequence>MNGDDQSLYITNQMALFTSEFIIKCRAATYILLSTLCFKNISALTTNNSLVTFSIAMRLPQVVVNDSSIIVGILSVFLFNIGLLDVLSLIHYGKIKAHFYKDFVFIRLSSAFIITFISYFNKVNVKWHNNFVFLYGFIELWFNFIIYNCIKEELNDANIKQKRTYEDKVLNEQIDGEEEAQ</sequence>
<evidence type="ECO:0000313" key="3">
    <source>
        <dbReference type="Proteomes" id="UP000095605"/>
    </source>
</evidence>
<dbReference type="AlphaFoldDB" id="A0A1E5RZX2"/>
<keyword evidence="1" id="KW-1133">Transmembrane helix</keyword>
<accession>A0A1E5RZX2</accession>
<proteinExistence type="predicted"/>
<organism evidence="2 3">
    <name type="scientific">Hanseniaspora opuntiae</name>
    <dbReference type="NCBI Taxonomy" id="211096"/>
    <lineage>
        <taxon>Eukaryota</taxon>
        <taxon>Fungi</taxon>
        <taxon>Dikarya</taxon>
        <taxon>Ascomycota</taxon>
        <taxon>Saccharomycotina</taxon>
        <taxon>Saccharomycetes</taxon>
        <taxon>Saccharomycodales</taxon>
        <taxon>Saccharomycodaceae</taxon>
        <taxon>Hanseniaspora</taxon>
    </lineage>
</organism>
<feature type="transmembrane region" description="Helical" evidence="1">
    <location>
        <begin position="69"/>
        <end position="92"/>
    </location>
</feature>
<keyword evidence="3" id="KW-1185">Reference proteome</keyword>
<dbReference type="InterPro" id="IPR018815">
    <property type="entry name" value="Incr_loss_mito_DNA_1"/>
</dbReference>
<evidence type="ECO:0000313" key="2">
    <source>
        <dbReference type="EMBL" id="OEJ92273.1"/>
    </source>
</evidence>
<gene>
    <name evidence="2" type="ORF">AWRI3578_g65</name>
</gene>
<dbReference type="PANTHER" id="PTHR28029">
    <property type="entry name" value="PROTEIN ILM1"/>
    <property type="match status" value="1"/>
</dbReference>
<protein>
    <submittedName>
        <fullName evidence="2">Protein ILM1</fullName>
    </submittedName>
</protein>
<keyword evidence="1" id="KW-0812">Transmembrane</keyword>
<name>A0A1E5RZX2_9ASCO</name>
<dbReference type="Proteomes" id="UP000095605">
    <property type="component" value="Unassembled WGS sequence"/>
</dbReference>
<keyword evidence="1" id="KW-0472">Membrane</keyword>
<dbReference type="PANTHER" id="PTHR28029:SF1">
    <property type="entry name" value="PROTEIN ILM1"/>
    <property type="match status" value="1"/>
</dbReference>
<feature type="transmembrane region" description="Helical" evidence="1">
    <location>
        <begin position="104"/>
        <end position="120"/>
    </location>
</feature>
<feature type="transmembrane region" description="Helical" evidence="1">
    <location>
        <begin position="132"/>
        <end position="150"/>
    </location>
</feature>
<reference evidence="3" key="1">
    <citation type="journal article" date="2016" name="Genome Announc.">
        <title>Genome sequences of three species of Hanseniaspora isolated from spontaneous wine fermentations.</title>
        <authorList>
            <person name="Sternes P.R."/>
            <person name="Lee D."/>
            <person name="Kutyna D.R."/>
            <person name="Borneman A.R."/>
        </authorList>
    </citation>
    <scope>NUCLEOTIDE SEQUENCE [LARGE SCALE GENOMIC DNA]</scope>
    <source>
        <strain evidence="3">AWRI3578</strain>
    </source>
</reference>
<comment type="caution">
    <text evidence="2">The sequence shown here is derived from an EMBL/GenBank/DDBJ whole genome shotgun (WGS) entry which is preliminary data.</text>
</comment>
<dbReference type="EMBL" id="LPNL01000001">
    <property type="protein sequence ID" value="OEJ92273.1"/>
    <property type="molecule type" value="Genomic_DNA"/>
</dbReference>
<dbReference type="OrthoDB" id="3970994at2759"/>